<dbReference type="PANTHER" id="PTHR46333:SF2">
    <property type="entry name" value="CYTOKINESIS PROTEIN 3"/>
    <property type="match status" value="1"/>
</dbReference>
<dbReference type="InterPro" id="IPR052557">
    <property type="entry name" value="CAP/Cytokinesis_protein"/>
</dbReference>
<accession>A0ABR2JQ51</accession>
<dbReference type="SUPFAM" id="SSF54001">
    <property type="entry name" value="Cysteine proteinases"/>
    <property type="match status" value="1"/>
</dbReference>
<feature type="compositionally biased region" description="Basic and acidic residues" evidence="2">
    <location>
        <begin position="657"/>
        <end position="667"/>
    </location>
</feature>
<dbReference type="InterPro" id="IPR002931">
    <property type="entry name" value="Transglutaminase-like"/>
</dbReference>
<evidence type="ECO:0000259" key="3">
    <source>
        <dbReference type="Pfam" id="PF01841"/>
    </source>
</evidence>
<sequence length="875" mass="103855">MTDLKPISFKQIPKELHDYYSIPALSQSLNISIKYPNINWYKVENYFTNNTFNSYDDLVQKITNEFSTTLDKLYAAYYFTTHHIKYDKERSYLKVKNEIAVETLFKIKKGVCCDYSKFFIQLAKQIGITSKMMKLLDLSNCPKQKSFNSYHPPSSPKFTHSNVFIEYKGQEYVCDPTWGAGYTDDNDKFIFHYDKSYFLIPFSKALLIYYPEDFSISSIPYSFTYEQFISLNKPELERELSFESNPSQVIHVKNGQYEFHFSHIQPCGKLHSLIYHLRGNTWYQQGNNFVYFSCIDKDVPNHCYSLFPDKKRCRYKMSISFPKAGPWKLEVFIDSKLFFNVYFEVENGNESLKGIPGHEKEENGFIPISPVEGLSTVDNGRAQIRFAIKLKRSLLLVNLYEIQKGTFTRKSNDPYKDCDTFVTLDLPFNFTSNNDDPNERLVEDWLWIDFPKNGRWEVYIYFKNDGKDFSYGVNYYFDVSGTKSSLEYPIYSLHKKRTFAPFLPRCQSFFQVEPSFSTIILNDEYDFYFTVFSDKKPNINFVCKSDPNGKTIFPDLIYEKDTNRRNIKERKYSISVRKSGYYELKYFEGDYIGYQKYFIINGHLSKESSNDKSLMINLQKQISGTIDYNKDIAGNIKSHVKRMLSFEEDAVDENESDANKTEIEEKNQKKKHHHHHKHRKNKEISLEKKVELQIEKFDEIEITVENEEKEKLIDKIRLLENEKESFDKKMKEKDIKEKQMREELKRSEQKILELNKKIQKMEKSQNHNDQIVHQNQKEKNINADNIKNKPTSSKKEMIRKNKLERTENENEYDYYDEYEYDDIKITPFLKKMLIRGSFQQNKFITFKGIRPIPKVLNKNQGQRKAIMIKISDEED</sequence>
<dbReference type="PANTHER" id="PTHR46333">
    <property type="entry name" value="CYTOKINESIS PROTEIN 3"/>
    <property type="match status" value="1"/>
</dbReference>
<feature type="compositionally biased region" description="Basic residues" evidence="2">
    <location>
        <begin position="668"/>
        <end position="681"/>
    </location>
</feature>
<organism evidence="4 5">
    <name type="scientific">Tritrichomonas musculus</name>
    <dbReference type="NCBI Taxonomy" id="1915356"/>
    <lineage>
        <taxon>Eukaryota</taxon>
        <taxon>Metamonada</taxon>
        <taxon>Parabasalia</taxon>
        <taxon>Tritrichomonadida</taxon>
        <taxon>Tritrichomonadidae</taxon>
        <taxon>Tritrichomonas</taxon>
    </lineage>
</organism>
<evidence type="ECO:0000256" key="2">
    <source>
        <dbReference type="SAM" id="MobiDB-lite"/>
    </source>
</evidence>
<protein>
    <recommendedName>
        <fullName evidence="3">Transglutaminase-like domain-containing protein</fullName>
    </recommendedName>
</protein>
<dbReference type="InterPro" id="IPR038765">
    <property type="entry name" value="Papain-like_cys_pep_sf"/>
</dbReference>
<feature type="region of interest" description="Disordered" evidence="2">
    <location>
        <begin position="649"/>
        <end position="684"/>
    </location>
</feature>
<proteinExistence type="predicted"/>
<dbReference type="Proteomes" id="UP001470230">
    <property type="component" value="Unassembled WGS sequence"/>
</dbReference>
<dbReference type="EMBL" id="JAPFFF010000010">
    <property type="protein sequence ID" value="KAK8880352.1"/>
    <property type="molecule type" value="Genomic_DNA"/>
</dbReference>
<feature type="domain" description="Transglutaminase-like" evidence="3">
    <location>
        <begin position="57"/>
        <end position="132"/>
    </location>
</feature>
<evidence type="ECO:0000256" key="1">
    <source>
        <dbReference type="SAM" id="Coils"/>
    </source>
</evidence>
<dbReference type="Gene3D" id="3.10.620.30">
    <property type="match status" value="1"/>
</dbReference>
<evidence type="ECO:0000313" key="5">
    <source>
        <dbReference type="Proteomes" id="UP001470230"/>
    </source>
</evidence>
<evidence type="ECO:0000313" key="4">
    <source>
        <dbReference type="EMBL" id="KAK8880352.1"/>
    </source>
</evidence>
<comment type="caution">
    <text evidence="4">The sequence shown here is derived from an EMBL/GenBank/DDBJ whole genome shotgun (WGS) entry which is preliminary data.</text>
</comment>
<feature type="coiled-coil region" evidence="1">
    <location>
        <begin position="690"/>
        <end position="764"/>
    </location>
</feature>
<gene>
    <name evidence="4" type="ORF">M9Y10_003019</name>
</gene>
<keyword evidence="5" id="KW-1185">Reference proteome</keyword>
<name>A0ABR2JQ51_9EUKA</name>
<reference evidence="4 5" key="1">
    <citation type="submission" date="2024-04" db="EMBL/GenBank/DDBJ databases">
        <title>Tritrichomonas musculus Genome.</title>
        <authorList>
            <person name="Alves-Ferreira E."/>
            <person name="Grigg M."/>
            <person name="Lorenzi H."/>
            <person name="Galac M."/>
        </authorList>
    </citation>
    <scope>NUCLEOTIDE SEQUENCE [LARGE SCALE GENOMIC DNA]</scope>
    <source>
        <strain evidence="4 5">EAF2021</strain>
    </source>
</reference>
<dbReference type="Pfam" id="PF01841">
    <property type="entry name" value="Transglut_core"/>
    <property type="match status" value="1"/>
</dbReference>
<keyword evidence="1" id="KW-0175">Coiled coil</keyword>